<gene>
    <name evidence="2" type="ORF">GCM10023175_28850</name>
</gene>
<proteinExistence type="predicted"/>
<name>A0ABP8RSS2_9PSEU</name>
<feature type="domain" description="Aminoglycoside phosphotransferase" evidence="1">
    <location>
        <begin position="86"/>
        <end position="161"/>
    </location>
</feature>
<comment type="caution">
    <text evidence="2">The sequence shown here is derived from an EMBL/GenBank/DDBJ whole genome shotgun (WGS) entry which is preliminary data.</text>
</comment>
<keyword evidence="3" id="KW-1185">Reference proteome</keyword>
<protein>
    <recommendedName>
        <fullName evidence="1">Aminoglycoside phosphotransferase domain-containing protein</fullName>
    </recommendedName>
</protein>
<dbReference type="EMBL" id="BAABGT010000032">
    <property type="protein sequence ID" value="GAA4546505.1"/>
    <property type="molecule type" value="Genomic_DNA"/>
</dbReference>
<dbReference type="SUPFAM" id="SSF56112">
    <property type="entry name" value="Protein kinase-like (PK-like)"/>
    <property type="match status" value="1"/>
</dbReference>
<sequence length="244" mass="26412">MNSPAPVGAAHAVSSTEAMTPDWLTEVLHHSGLPAESAVVDLRTEKIGTGRIGEAHRLSPAYRGDRGTAPESLVATLPSTNPASLEFARAARLGAVEVDFYRDVAWPLCLWHGDNRLDTMLFRPGDEKDPLVVVDWQGIIPGPPVADVSHLLGNGLTTEDAEVHERDLPREYYHQALQAGGVEDCSWEDCLTTHRAQAFAGFVVTLISAVQVELTERGDAMTSTMLRGHADQVLRNDSFDALPA</sequence>
<dbReference type="RefSeq" id="WP_345417387.1">
    <property type="nucleotide sequence ID" value="NZ_BAABGT010000032.1"/>
</dbReference>
<evidence type="ECO:0000259" key="1">
    <source>
        <dbReference type="Pfam" id="PF01636"/>
    </source>
</evidence>
<dbReference type="InterPro" id="IPR002575">
    <property type="entry name" value="Aminoglycoside_PTrfase"/>
</dbReference>
<dbReference type="Proteomes" id="UP001501598">
    <property type="component" value="Unassembled WGS sequence"/>
</dbReference>
<organism evidence="2 3">
    <name type="scientific">Pseudonocardia xishanensis</name>
    <dbReference type="NCBI Taxonomy" id="630995"/>
    <lineage>
        <taxon>Bacteria</taxon>
        <taxon>Bacillati</taxon>
        <taxon>Actinomycetota</taxon>
        <taxon>Actinomycetes</taxon>
        <taxon>Pseudonocardiales</taxon>
        <taxon>Pseudonocardiaceae</taxon>
        <taxon>Pseudonocardia</taxon>
    </lineage>
</organism>
<reference evidence="3" key="1">
    <citation type="journal article" date="2019" name="Int. J. Syst. Evol. Microbiol.">
        <title>The Global Catalogue of Microorganisms (GCM) 10K type strain sequencing project: providing services to taxonomists for standard genome sequencing and annotation.</title>
        <authorList>
            <consortium name="The Broad Institute Genomics Platform"/>
            <consortium name="The Broad Institute Genome Sequencing Center for Infectious Disease"/>
            <person name="Wu L."/>
            <person name="Ma J."/>
        </authorList>
    </citation>
    <scope>NUCLEOTIDE SEQUENCE [LARGE SCALE GENOMIC DNA]</scope>
    <source>
        <strain evidence="3">JCM 17906</strain>
    </source>
</reference>
<dbReference type="Gene3D" id="3.90.1200.10">
    <property type="match status" value="1"/>
</dbReference>
<accession>A0ABP8RSS2</accession>
<dbReference type="InterPro" id="IPR011009">
    <property type="entry name" value="Kinase-like_dom_sf"/>
</dbReference>
<evidence type="ECO:0000313" key="2">
    <source>
        <dbReference type="EMBL" id="GAA4546505.1"/>
    </source>
</evidence>
<evidence type="ECO:0000313" key="3">
    <source>
        <dbReference type="Proteomes" id="UP001501598"/>
    </source>
</evidence>
<dbReference type="Pfam" id="PF01636">
    <property type="entry name" value="APH"/>
    <property type="match status" value="1"/>
</dbReference>